<evidence type="ECO:0000313" key="1">
    <source>
        <dbReference type="EMBL" id="NYD71720.1"/>
    </source>
</evidence>
<protein>
    <submittedName>
        <fullName evidence="1">Uncharacterized protein</fullName>
    </submittedName>
</protein>
<accession>A0A852SST2</accession>
<evidence type="ECO:0000313" key="2">
    <source>
        <dbReference type="Proteomes" id="UP000549913"/>
    </source>
</evidence>
<organism evidence="1 2">
    <name type="scientific">Herbiconiux flava</name>
    <dbReference type="NCBI Taxonomy" id="881268"/>
    <lineage>
        <taxon>Bacteria</taxon>
        <taxon>Bacillati</taxon>
        <taxon>Actinomycetota</taxon>
        <taxon>Actinomycetes</taxon>
        <taxon>Micrococcales</taxon>
        <taxon>Microbacteriaceae</taxon>
        <taxon>Herbiconiux</taxon>
    </lineage>
</organism>
<sequence length="96" mass="10418">MPSYRVTMIVGSLELGVRPEEVLPTLTQAIADFTTVEASDVTVVKGAPRVVVRFTADTDEAAYLIAEQGVDGSRVSVEPIAWQLTRRVGGTWELVQ</sequence>
<reference evidence="1 2" key="1">
    <citation type="submission" date="2020-07" db="EMBL/GenBank/DDBJ databases">
        <title>Sequencing the genomes of 1000 actinobacteria strains.</title>
        <authorList>
            <person name="Klenk H.-P."/>
        </authorList>
    </citation>
    <scope>NUCLEOTIDE SEQUENCE [LARGE SCALE GENOMIC DNA]</scope>
    <source>
        <strain evidence="1 2">DSM 26474</strain>
    </source>
</reference>
<comment type="caution">
    <text evidence="1">The sequence shown here is derived from an EMBL/GenBank/DDBJ whole genome shotgun (WGS) entry which is preliminary data.</text>
</comment>
<dbReference type="Proteomes" id="UP000549913">
    <property type="component" value="Unassembled WGS sequence"/>
</dbReference>
<dbReference type="EMBL" id="JACCBM010000001">
    <property type="protein sequence ID" value="NYD71720.1"/>
    <property type="molecule type" value="Genomic_DNA"/>
</dbReference>
<proteinExistence type="predicted"/>
<dbReference type="AlphaFoldDB" id="A0A852SST2"/>
<keyword evidence="2" id="KW-1185">Reference proteome</keyword>
<gene>
    <name evidence="1" type="ORF">BJ984_002878</name>
</gene>
<name>A0A852SST2_9MICO</name>
<dbReference type="RefSeq" id="WP_179548606.1">
    <property type="nucleotide sequence ID" value="NZ_BSEW01000002.1"/>
</dbReference>